<dbReference type="InterPro" id="IPR000253">
    <property type="entry name" value="FHA_dom"/>
</dbReference>
<feature type="domain" description="FHA" evidence="1">
    <location>
        <begin position="68"/>
        <end position="124"/>
    </location>
</feature>
<sequence length="158" mass="17299">MIVCPHCDHVNPTGTLECGSCHTPLAVDATTLTLPGVDSATVSQAPIAQLLHQQSQRQIALPRQFTRFRLGKANPRIPPDLDVSGFANAQIVSRVHAEIQQEGQTYYVEDLGSSNGTYINHMLLPQGKRHLLQGGDRIALGKGDLMTFIVQFTELDRD</sequence>
<gene>
    <name evidence="2" type="ORF">NEA10_01255</name>
</gene>
<keyword evidence="3" id="KW-1185">Reference proteome</keyword>
<dbReference type="PROSITE" id="PS50006">
    <property type="entry name" value="FHA_DOMAIN"/>
    <property type="match status" value="1"/>
</dbReference>
<dbReference type="EMBL" id="CP098611">
    <property type="protein sequence ID" value="USR93068.1"/>
    <property type="molecule type" value="Genomic_DNA"/>
</dbReference>
<evidence type="ECO:0000313" key="2">
    <source>
        <dbReference type="EMBL" id="USR93068.1"/>
    </source>
</evidence>
<accession>A0ABY5AW84</accession>
<organism evidence="2 3">
    <name type="scientific">Phormidium yuhuli AB48</name>
    <dbReference type="NCBI Taxonomy" id="2940671"/>
    <lineage>
        <taxon>Bacteria</taxon>
        <taxon>Bacillati</taxon>
        <taxon>Cyanobacteriota</taxon>
        <taxon>Cyanophyceae</taxon>
        <taxon>Oscillatoriophycideae</taxon>
        <taxon>Oscillatoriales</taxon>
        <taxon>Oscillatoriaceae</taxon>
        <taxon>Phormidium</taxon>
        <taxon>Phormidium yuhuli</taxon>
    </lineage>
</organism>
<dbReference type="InterPro" id="IPR008984">
    <property type="entry name" value="SMAD_FHA_dom_sf"/>
</dbReference>
<dbReference type="Proteomes" id="UP001056708">
    <property type="component" value="Chromosome"/>
</dbReference>
<dbReference type="SUPFAM" id="SSF49879">
    <property type="entry name" value="SMAD/FHA domain"/>
    <property type="match status" value="1"/>
</dbReference>
<protein>
    <submittedName>
        <fullName evidence="2">FHA domain-containing protein</fullName>
    </submittedName>
</protein>
<evidence type="ECO:0000259" key="1">
    <source>
        <dbReference type="PROSITE" id="PS50006"/>
    </source>
</evidence>
<evidence type="ECO:0000313" key="3">
    <source>
        <dbReference type="Proteomes" id="UP001056708"/>
    </source>
</evidence>
<reference evidence="2" key="1">
    <citation type="submission" date="2022-06" db="EMBL/GenBank/DDBJ databases">
        <title>Genome sequence of Phormidium yuhuli AB48 isolated from an industrial photobioreactor environment.</title>
        <authorList>
            <person name="Qiu Y."/>
            <person name="Noonan A.J.C."/>
            <person name="Dofher K."/>
            <person name="Koch M."/>
            <person name="Kieft B."/>
            <person name="Lin X."/>
            <person name="Ziels R.M."/>
            <person name="Hallam S.J."/>
        </authorList>
    </citation>
    <scope>NUCLEOTIDE SEQUENCE</scope>
    <source>
        <strain evidence="2">AB48</strain>
    </source>
</reference>
<dbReference type="CDD" id="cd00060">
    <property type="entry name" value="FHA"/>
    <property type="match status" value="1"/>
</dbReference>
<dbReference type="SMART" id="SM00240">
    <property type="entry name" value="FHA"/>
    <property type="match status" value="1"/>
</dbReference>
<proteinExistence type="predicted"/>
<dbReference type="Pfam" id="PF00498">
    <property type="entry name" value="FHA"/>
    <property type="match status" value="1"/>
</dbReference>
<name>A0ABY5AW84_9CYAN</name>
<dbReference type="Gene3D" id="2.60.200.20">
    <property type="match status" value="1"/>
</dbReference>